<accession>A0A2J6N441</accession>
<evidence type="ECO:0000256" key="2">
    <source>
        <dbReference type="RuleBase" id="RU003616"/>
    </source>
</evidence>
<gene>
    <name evidence="6" type="ORF">C0188_00390</name>
    <name evidence="4" type="ORF">ENO39_05065</name>
    <name evidence="5" type="ORF">IOK49_06370</name>
</gene>
<comment type="similarity">
    <text evidence="1 2">Belongs to the small heat shock protein (HSP20) family.</text>
</comment>
<dbReference type="InterPro" id="IPR008978">
    <property type="entry name" value="HSP20-like_chaperone"/>
</dbReference>
<evidence type="ECO:0000313" key="6">
    <source>
        <dbReference type="EMBL" id="PMB76117.1"/>
    </source>
</evidence>
<dbReference type="SUPFAM" id="SSF49764">
    <property type="entry name" value="HSP20-like chaperones"/>
    <property type="match status" value="1"/>
</dbReference>
<sequence length="142" mass="16887">MYWYDDFERIREYIRKRIKEMEREFEDAFLSTSLPIEEFTAEDISSPLYTIYESEDSYYVVIDAPYMDTSSLTIEAHDNILNIEVKLKEKINLGNIGYRLHSCEIFNYRKTISLPPDADVSRLTYSIKSGRIIINIPKKHER</sequence>
<evidence type="ECO:0000313" key="7">
    <source>
        <dbReference type="Proteomes" id="UP000237153"/>
    </source>
</evidence>
<dbReference type="CDD" id="cd06464">
    <property type="entry name" value="ACD_sHsps-like"/>
    <property type="match status" value="1"/>
</dbReference>
<dbReference type="Proteomes" id="UP000237153">
    <property type="component" value="Unassembled WGS sequence"/>
</dbReference>
<dbReference type="RefSeq" id="WP_014557534.1">
    <property type="nucleotide sequence ID" value="NZ_JADEZV010000005.1"/>
</dbReference>
<dbReference type="OMA" id="ESMWSAN"/>
<evidence type="ECO:0000313" key="5">
    <source>
        <dbReference type="EMBL" id="MBE9391688.1"/>
    </source>
</evidence>
<dbReference type="InterPro" id="IPR002068">
    <property type="entry name" value="A-crystallin/Hsp20_dom"/>
</dbReference>
<dbReference type="EMBL" id="JADEZV010000005">
    <property type="protein sequence ID" value="MBE9391688.1"/>
    <property type="molecule type" value="Genomic_DNA"/>
</dbReference>
<dbReference type="EMBL" id="DSFH01000062">
    <property type="protein sequence ID" value="HEW64406.1"/>
    <property type="molecule type" value="Genomic_DNA"/>
</dbReference>
<dbReference type="PROSITE" id="PS01031">
    <property type="entry name" value="SHSP"/>
    <property type="match status" value="1"/>
</dbReference>
<feature type="domain" description="SHSP" evidence="3">
    <location>
        <begin position="39"/>
        <end position="142"/>
    </location>
</feature>
<protein>
    <submittedName>
        <fullName evidence="6">Hsp20/alpha crystallin family protein</fullName>
    </submittedName>
</protein>
<proteinExistence type="inferred from homology"/>
<dbReference type="Proteomes" id="UP000886076">
    <property type="component" value="Unassembled WGS sequence"/>
</dbReference>
<reference evidence="4" key="2">
    <citation type="journal article" date="2020" name="mSystems">
        <title>Genome- and Community-Level Interaction Insights into Carbon Utilization and Element Cycling Functions of Hydrothermarchaeota in Hydrothermal Sediment.</title>
        <authorList>
            <person name="Zhou Z."/>
            <person name="Liu Y."/>
            <person name="Xu W."/>
            <person name="Pan J."/>
            <person name="Luo Z.H."/>
            <person name="Li M."/>
        </authorList>
    </citation>
    <scope>NUCLEOTIDE SEQUENCE [LARGE SCALE GENOMIC DNA]</scope>
    <source>
        <strain evidence="4">SpSt-1261</strain>
    </source>
</reference>
<comment type="caution">
    <text evidence="6">The sequence shown here is derived from an EMBL/GenBank/DDBJ whole genome shotgun (WGS) entry which is preliminary data.</text>
</comment>
<dbReference type="EMBL" id="PNIM01000001">
    <property type="protein sequence ID" value="PMB76117.1"/>
    <property type="molecule type" value="Genomic_DNA"/>
</dbReference>
<dbReference type="Gene3D" id="2.60.40.790">
    <property type="match status" value="1"/>
</dbReference>
<reference evidence="5" key="3">
    <citation type="submission" date="2020-10" db="EMBL/GenBank/DDBJ databases">
        <title>Fervidococcus fontis strain 3639Fd - the first crenarchaeon capable of growth on lipids.</title>
        <authorList>
            <person name="Kochetkova T.V."/>
            <person name="Elcheninov A.G."/>
            <person name="Toschakov S.V."/>
            <person name="Kublanov I.V."/>
        </authorList>
    </citation>
    <scope>NUCLEOTIDE SEQUENCE</scope>
    <source>
        <strain evidence="5">3639Fd</strain>
    </source>
</reference>
<evidence type="ECO:0000313" key="4">
    <source>
        <dbReference type="EMBL" id="HEW64406.1"/>
    </source>
</evidence>
<dbReference type="Pfam" id="PF00011">
    <property type="entry name" value="HSP20"/>
    <property type="match status" value="1"/>
</dbReference>
<dbReference type="AlphaFoldDB" id="A0A2J6N441"/>
<reference evidence="6 7" key="1">
    <citation type="submission" date="2018-01" db="EMBL/GenBank/DDBJ databases">
        <title>Metagenomic assembled genomes from two thermal pools in the Uzon Caldera, Kamchatka, Russia.</title>
        <authorList>
            <person name="Wilkins L."/>
            <person name="Ettinger C."/>
        </authorList>
    </citation>
    <scope>NUCLEOTIDE SEQUENCE [LARGE SCALE GENOMIC DNA]</scope>
    <source>
        <strain evidence="6">ZAV-06</strain>
    </source>
</reference>
<organism evidence="6 7">
    <name type="scientific">Fervidicoccus fontis</name>
    <dbReference type="NCBI Taxonomy" id="683846"/>
    <lineage>
        <taxon>Archaea</taxon>
        <taxon>Thermoproteota</taxon>
        <taxon>Thermoprotei</taxon>
        <taxon>Fervidicoccales</taxon>
        <taxon>Fervidicoccaceae</taxon>
        <taxon>Fervidicoccus</taxon>
    </lineage>
</organism>
<name>A0A2J6N441_9CREN</name>
<dbReference type="GeneID" id="12449467"/>
<evidence type="ECO:0000259" key="3">
    <source>
        <dbReference type="PROSITE" id="PS01031"/>
    </source>
</evidence>
<dbReference type="Proteomes" id="UP000652307">
    <property type="component" value="Unassembled WGS sequence"/>
</dbReference>
<evidence type="ECO:0000256" key="1">
    <source>
        <dbReference type="PROSITE-ProRule" id="PRU00285"/>
    </source>
</evidence>